<accession>A0A183FHE8</accession>
<gene>
    <name evidence="10" type="ORF">HPBE_LOCUS6188</name>
</gene>
<comment type="catalytic activity">
    <reaction evidence="8">
        <text>N-acetyl-D-glucosamine 6-phosphate + H2O = D-glucosamine 6-phosphate + acetate</text>
        <dbReference type="Rhea" id="RHEA:22936"/>
        <dbReference type="ChEBI" id="CHEBI:15377"/>
        <dbReference type="ChEBI" id="CHEBI:30089"/>
        <dbReference type="ChEBI" id="CHEBI:57513"/>
        <dbReference type="ChEBI" id="CHEBI:58725"/>
        <dbReference type="EC" id="3.5.1.25"/>
    </reaction>
</comment>
<comment type="cofactor">
    <cofactor evidence="1">
        <name>a divalent metal cation</name>
        <dbReference type="ChEBI" id="CHEBI:60240"/>
    </cofactor>
</comment>
<evidence type="ECO:0000256" key="4">
    <source>
        <dbReference type="ARBA" id="ARBA00018029"/>
    </source>
</evidence>
<dbReference type="Gene3D" id="3.20.20.140">
    <property type="entry name" value="Metal-dependent hydrolases"/>
    <property type="match status" value="1"/>
</dbReference>
<keyword evidence="11" id="KW-1185">Reference proteome</keyword>
<dbReference type="GO" id="GO:0046872">
    <property type="term" value="F:metal ion binding"/>
    <property type="evidence" value="ECO:0007669"/>
    <property type="project" value="UniProtKB-KW"/>
</dbReference>
<dbReference type="OrthoDB" id="10264777at2759"/>
<dbReference type="Proteomes" id="UP000050761">
    <property type="component" value="Unassembled WGS sequence"/>
</dbReference>
<proteinExistence type="inferred from homology"/>
<reference evidence="12" key="2">
    <citation type="submission" date="2019-09" db="UniProtKB">
        <authorList>
            <consortium name="WormBaseParasite"/>
        </authorList>
    </citation>
    <scope>IDENTIFICATION</scope>
</reference>
<reference evidence="10 11" key="1">
    <citation type="submission" date="2018-11" db="EMBL/GenBank/DDBJ databases">
        <authorList>
            <consortium name="Pathogen Informatics"/>
        </authorList>
    </citation>
    <scope>NUCLEOTIDE SEQUENCE [LARGE SCALE GENOMIC DNA]</scope>
</reference>
<dbReference type="InterPro" id="IPR011059">
    <property type="entry name" value="Metal-dep_hydrolase_composite"/>
</dbReference>
<feature type="domain" description="Amidohydrolase-related" evidence="9">
    <location>
        <begin position="104"/>
        <end position="299"/>
    </location>
</feature>
<evidence type="ECO:0000256" key="5">
    <source>
        <dbReference type="ARBA" id="ARBA00022723"/>
    </source>
</evidence>
<dbReference type="Pfam" id="PF01979">
    <property type="entry name" value="Amidohydro_1"/>
    <property type="match status" value="1"/>
</dbReference>
<dbReference type="GO" id="GO:0019262">
    <property type="term" value="P:N-acetylneuraminate catabolic process"/>
    <property type="evidence" value="ECO:0007669"/>
    <property type="project" value="UniProtKB-ARBA"/>
</dbReference>
<dbReference type="SUPFAM" id="SSF51338">
    <property type="entry name" value="Composite domain of metallo-dependent hydrolases"/>
    <property type="match status" value="1"/>
</dbReference>
<dbReference type="GO" id="GO:0006046">
    <property type="term" value="P:N-acetylglucosamine catabolic process"/>
    <property type="evidence" value="ECO:0007669"/>
    <property type="project" value="TreeGrafter"/>
</dbReference>
<keyword evidence="7" id="KW-0119">Carbohydrate metabolism</keyword>
<dbReference type="SUPFAM" id="SSF51556">
    <property type="entry name" value="Metallo-dependent hydrolases"/>
    <property type="match status" value="1"/>
</dbReference>
<evidence type="ECO:0000256" key="3">
    <source>
        <dbReference type="ARBA" id="ARBA00011899"/>
    </source>
</evidence>
<dbReference type="EMBL" id="UZAH01025615">
    <property type="protein sequence ID" value="VDO67307.1"/>
    <property type="molecule type" value="Genomic_DNA"/>
</dbReference>
<protein>
    <recommendedName>
        <fullName evidence="4">N-acetylglucosamine-6-phosphate deacetylase</fullName>
        <ecNumber evidence="3">3.5.1.25</ecNumber>
    </recommendedName>
</protein>
<dbReference type="GO" id="GO:0106279">
    <property type="term" value="P:negative regulation of UDP-N-acetylglucosamine biosynthetic process"/>
    <property type="evidence" value="ECO:0007669"/>
    <property type="project" value="UniProtKB-ARBA"/>
</dbReference>
<dbReference type="InterPro" id="IPR006680">
    <property type="entry name" value="Amidohydro-rel"/>
</dbReference>
<dbReference type="FunFam" id="3.20.20.140:FF:000023">
    <property type="entry name" value="N-acetylglucosamine-6-phosphate deacetylase"/>
    <property type="match status" value="1"/>
</dbReference>
<sequence>MVGSDWFERVGIVVMVIESIRIVDIESDIRFSITMAYGAHIEGPFISRDKKGCHPKEYVRDFGDDPVKTMKEVYGSLENVAIVTLAPELKGSETAIRYLTKHGVVVSLGHSSAKLKAGEMGINAGAKCLTHLFNAMESYHHRDPCLIGLLTSKMLGGKKFYYGIISDGIHTHDSALRIAYRTNPEGLIVVTDAIAALGMGEGEHKLGGVNVKVVGLKAVVEGTNTTAGSVASIPYCISHLVKAARCPLEEALVCATEKPATLLGIEKRKGVIALNADADLVLISENVEVLATYVSGGLVYANSW</sequence>
<dbReference type="PANTHER" id="PTHR11113">
    <property type="entry name" value="N-ACETYLGLUCOSAMINE-6-PHOSPHATE DEACETYLASE"/>
    <property type="match status" value="1"/>
</dbReference>
<evidence type="ECO:0000313" key="12">
    <source>
        <dbReference type="WBParaSite" id="HPBE_0000618701-mRNA-1"/>
    </source>
</evidence>
<evidence type="ECO:0000256" key="6">
    <source>
        <dbReference type="ARBA" id="ARBA00022801"/>
    </source>
</evidence>
<dbReference type="WBParaSite" id="HPBE_0000618701-mRNA-1">
    <property type="protein sequence ID" value="HPBE_0000618701-mRNA-1"/>
    <property type="gene ID" value="HPBE_0000618701"/>
</dbReference>
<dbReference type="GO" id="GO:0008448">
    <property type="term" value="F:N-acetylglucosamine-6-phosphate deacetylase activity"/>
    <property type="evidence" value="ECO:0007669"/>
    <property type="project" value="UniProtKB-EC"/>
</dbReference>
<evidence type="ECO:0000313" key="11">
    <source>
        <dbReference type="Proteomes" id="UP000050761"/>
    </source>
</evidence>
<dbReference type="AlphaFoldDB" id="A0A183FHE8"/>
<evidence type="ECO:0000256" key="7">
    <source>
        <dbReference type="ARBA" id="ARBA00023277"/>
    </source>
</evidence>
<keyword evidence="5" id="KW-0479">Metal-binding</keyword>
<evidence type="ECO:0000256" key="8">
    <source>
        <dbReference type="ARBA" id="ARBA00047647"/>
    </source>
</evidence>
<organism evidence="11 12">
    <name type="scientific">Heligmosomoides polygyrus</name>
    <name type="common">Parasitic roundworm</name>
    <dbReference type="NCBI Taxonomy" id="6339"/>
    <lineage>
        <taxon>Eukaryota</taxon>
        <taxon>Metazoa</taxon>
        <taxon>Ecdysozoa</taxon>
        <taxon>Nematoda</taxon>
        <taxon>Chromadorea</taxon>
        <taxon>Rhabditida</taxon>
        <taxon>Rhabditina</taxon>
        <taxon>Rhabditomorpha</taxon>
        <taxon>Strongyloidea</taxon>
        <taxon>Heligmosomidae</taxon>
        <taxon>Heligmosomoides</taxon>
    </lineage>
</organism>
<dbReference type="PANTHER" id="PTHR11113:SF14">
    <property type="entry name" value="N-ACETYLGLUCOSAMINE-6-PHOSPHATE DEACETYLASE"/>
    <property type="match status" value="1"/>
</dbReference>
<dbReference type="EC" id="3.5.1.25" evidence="3"/>
<evidence type="ECO:0000256" key="1">
    <source>
        <dbReference type="ARBA" id="ARBA00001968"/>
    </source>
</evidence>
<evidence type="ECO:0000259" key="9">
    <source>
        <dbReference type="Pfam" id="PF01979"/>
    </source>
</evidence>
<comment type="similarity">
    <text evidence="2">Belongs to the metallo-dependent hydrolases superfamily. NagA family.</text>
</comment>
<evidence type="ECO:0000313" key="10">
    <source>
        <dbReference type="EMBL" id="VDO67307.1"/>
    </source>
</evidence>
<name>A0A183FHE8_HELPZ</name>
<dbReference type="InterPro" id="IPR032466">
    <property type="entry name" value="Metal_Hydrolase"/>
</dbReference>
<keyword evidence="6" id="KW-0378">Hydrolase</keyword>
<accession>A0A3P7Y3J8</accession>
<evidence type="ECO:0000256" key="2">
    <source>
        <dbReference type="ARBA" id="ARBA00010716"/>
    </source>
</evidence>